<gene>
    <name evidence="3" type="ORF">PIB30_024045</name>
</gene>
<feature type="transmembrane region" description="Helical" evidence="2">
    <location>
        <begin position="12"/>
        <end position="29"/>
    </location>
</feature>
<evidence type="ECO:0000313" key="3">
    <source>
        <dbReference type="EMBL" id="MED6120756.1"/>
    </source>
</evidence>
<keyword evidence="4" id="KW-1185">Reference proteome</keyword>
<evidence type="ECO:0000256" key="1">
    <source>
        <dbReference type="SAM" id="Coils"/>
    </source>
</evidence>
<protein>
    <submittedName>
        <fullName evidence="3">Uncharacterized protein</fullName>
    </submittedName>
</protein>
<keyword evidence="1" id="KW-0175">Coiled coil</keyword>
<evidence type="ECO:0000313" key="4">
    <source>
        <dbReference type="Proteomes" id="UP001341840"/>
    </source>
</evidence>
<feature type="coiled-coil region" evidence="1">
    <location>
        <begin position="190"/>
        <end position="217"/>
    </location>
</feature>
<dbReference type="Proteomes" id="UP001341840">
    <property type="component" value="Unassembled WGS sequence"/>
</dbReference>
<reference evidence="3 4" key="1">
    <citation type="journal article" date="2023" name="Plants (Basel)">
        <title>Bridging the Gap: Combining Genomics and Transcriptomics Approaches to Understand Stylosanthes scabra, an Orphan Legume from the Brazilian Caatinga.</title>
        <authorList>
            <person name="Ferreira-Neto J.R.C."/>
            <person name="da Silva M.D."/>
            <person name="Binneck E."/>
            <person name="de Melo N.F."/>
            <person name="da Silva R.H."/>
            <person name="de Melo A.L.T.M."/>
            <person name="Pandolfi V."/>
            <person name="Bustamante F.O."/>
            <person name="Brasileiro-Vidal A.C."/>
            <person name="Benko-Iseppon A.M."/>
        </authorList>
    </citation>
    <scope>NUCLEOTIDE SEQUENCE [LARGE SCALE GENOMIC DNA]</scope>
    <source>
        <tissue evidence="3">Leaves</tissue>
    </source>
</reference>
<feature type="transmembrane region" description="Helical" evidence="2">
    <location>
        <begin position="35"/>
        <end position="60"/>
    </location>
</feature>
<proteinExistence type="predicted"/>
<organism evidence="3 4">
    <name type="scientific">Stylosanthes scabra</name>
    <dbReference type="NCBI Taxonomy" id="79078"/>
    <lineage>
        <taxon>Eukaryota</taxon>
        <taxon>Viridiplantae</taxon>
        <taxon>Streptophyta</taxon>
        <taxon>Embryophyta</taxon>
        <taxon>Tracheophyta</taxon>
        <taxon>Spermatophyta</taxon>
        <taxon>Magnoliopsida</taxon>
        <taxon>eudicotyledons</taxon>
        <taxon>Gunneridae</taxon>
        <taxon>Pentapetalae</taxon>
        <taxon>rosids</taxon>
        <taxon>fabids</taxon>
        <taxon>Fabales</taxon>
        <taxon>Fabaceae</taxon>
        <taxon>Papilionoideae</taxon>
        <taxon>50 kb inversion clade</taxon>
        <taxon>dalbergioids sensu lato</taxon>
        <taxon>Dalbergieae</taxon>
        <taxon>Pterocarpus clade</taxon>
        <taxon>Stylosanthes</taxon>
    </lineage>
</organism>
<keyword evidence="2" id="KW-1133">Transmembrane helix</keyword>
<comment type="caution">
    <text evidence="3">The sequence shown here is derived from an EMBL/GenBank/DDBJ whole genome shotgun (WGS) entry which is preliminary data.</text>
</comment>
<evidence type="ECO:0000256" key="2">
    <source>
        <dbReference type="SAM" id="Phobius"/>
    </source>
</evidence>
<accession>A0ABU6R9W1</accession>
<keyword evidence="2" id="KW-0472">Membrane</keyword>
<keyword evidence="2" id="KW-0812">Transmembrane</keyword>
<sequence length="402" mass="45819">MLSRNGLPNRTCGLPFFCPLVGLIIWKSIGIVNFPILTITFSAISTTVTILASAVVNTLMRRFIGVEKSLKKNKKNIGSKNGLEKACKSGDFAKKKECEAGKRSYSHRIGAYLDSLESLTQFLQLSLAPPRHPLLNDEVYDEGVRGRAQPSNSENLPSQPLSNPWRRLGTLFPYTNQEGWDDALLNEEDVESLHECLEEVEEENETQVAENVDQEMEDNDKEPNRMENVHFASSEATPSKLPSELQFEWVNLPNLNFIGPQHYALLETDDQLGALDGVLNKKETESLELNASKFITCGESEFKSYSEHLHKLHNNRAKVGAFSLKKHLGPWQLQEKLVDSHSKGWTNHVWDLEKSFKNHNFWGVITCVEAFRNLLSMNWDPLEPTKFKHWWGFKDEFKHKPP</sequence>
<dbReference type="EMBL" id="JASCZI010030293">
    <property type="protein sequence ID" value="MED6120756.1"/>
    <property type="molecule type" value="Genomic_DNA"/>
</dbReference>
<name>A0ABU6R9W1_9FABA</name>